<evidence type="ECO:0008006" key="5">
    <source>
        <dbReference type="Google" id="ProtNLM"/>
    </source>
</evidence>
<evidence type="ECO:0000313" key="3">
    <source>
        <dbReference type="EMBL" id="PFG18517.1"/>
    </source>
</evidence>
<keyword evidence="1" id="KW-0175">Coiled coil</keyword>
<feature type="region of interest" description="Disordered" evidence="2">
    <location>
        <begin position="1"/>
        <end position="58"/>
    </location>
</feature>
<sequence>MSKRSQKRARARRNHADAGGAAAASSATSPALPPESAPATPAFDGLAATPPGQVPPSSITVVEDAAAARDLAQRLRARSFPWPVVLITVASGQEEPFIPAQDVADQVEGLAQVYVMPTGPQSWAFSNEMPPFTQVYGGASRVYAPDGRWLQDPYASPLRMAFSHPDGVRKSDLLVSDVFAVAPVADRSSHPVRTVSGMVEGVVATRGLVSLSDGGMASVWAELTVTGVPIERLLRPQQAVSGVLDETTNRLDISAMRGEVVPERVVADSRPAPGEHRHVLVRVESVTAQEVTVALVPGVPVAVPAVLAGPDAAEAFAAGDVVAATWWPEGEGHELRLDLWEEDDPIAPAPALLPDGPPWLTEADTHPDAAEGEEADGDASREDDGIDPSSPLGAEILELRRSVEERSREVARLRAERADLRRRLRAGRAGGGSAVLTGREFLDPVEQFRFEVHVAWAGRIPASDKARRPLRRYEIGPDFLTSLEALQGVSRSKVLGVVVEVLTDLAKELAGRDLHRLRESAAGGAAAVTREDGAVCYRAALQRETASARRLHYWERPDGVIELSRVVKHDDMTP</sequence>
<evidence type="ECO:0000256" key="2">
    <source>
        <dbReference type="SAM" id="MobiDB-lite"/>
    </source>
</evidence>
<feature type="coiled-coil region" evidence="1">
    <location>
        <begin position="396"/>
        <end position="423"/>
    </location>
</feature>
<feature type="compositionally biased region" description="Low complexity" evidence="2">
    <location>
        <begin position="17"/>
        <end position="30"/>
    </location>
</feature>
<keyword evidence="4" id="KW-1185">Reference proteome</keyword>
<dbReference type="EMBL" id="PDJD01000001">
    <property type="protein sequence ID" value="PFG18517.1"/>
    <property type="molecule type" value="Genomic_DNA"/>
</dbReference>
<dbReference type="InterPro" id="IPR006311">
    <property type="entry name" value="TAT_signal"/>
</dbReference>
<feature type="region of interest" description="Disordered" evidence="2">
    <location>
        <begin position="346"/>
        <end position="393"/>
    </location>
</feature>
<organism evidence="3 4">
    <name type="scientific">Serinibacter salmoneus</name>
    <dbReference type="NCBI Taxonomy" id="556530"/>
    <lineage>
        <taxon>Bacteria</taxon>
        <taxon>Bacillati</taxon>
        <taxon>Actinomycetota</taxon>
        <taxon>Actinomycetes</taxon>
        <taxon>Micrococcales</taxon>
        <taxon>Beutenbergiaceae</taxon>
        <taxon>Serinibacter</taxon>
    </lineage>
</organism>
<dbReference type="AlphaFoldDB" id="A0A2A9CVS2"/>
<dbReference type="Proteomes" id="UP000224915">
    <property type="component" value="Unassembled WGS sequence"/>
</dbReference>
<accession>A0A2A9CVS2</accession>
<evidence type="ECO:0000256" key="1">
    <source>
        <dbReference type="SAM" id="Coils"/>
    </source>
</evidence>
<dbReference type="PROSITE" id="PS51318">
    <property type="entry name" value="TAT"/>
    <property type="match status" value="1"/>
</dbReference>
<feature type="compositionally biased region" description="Low complexity" evidence="2">
    <location>
        <begin position="349"/>
        <end position="360"/>
    </location>
</feature>
<protein>
    <recommendedName>
        <fullName evidence="5">S1 motif domain-containing protein</fullName>
    </recommendedName>
</protein>
<name>A0A2A9CVS2_9MICO</name>
<reference evidence="3 4" key="1">
    <citation type="submission" date="2017-10" db="EMBL/GenBank/DDBJ databases">
        <title>Sequencing the genomes of 1000 actinobacteria strains.</title>
        <authorList>
            <person name="Klenk H.-P."/>
        </authorList>
    </citation>
    <scope>NUCLEOTIDE SEQUENCE [LARGE SCALE GENOMIC DNA]</scope>
    <source>
        <strain evidence="3 4">DSM 21801</strain>
    </source>
</reference>
<feature type="compositionally biased region" description="Basic residues" evidence="2">
    <location>
        <begin position="1"/>
        <end position="13"/>
    </location>
</feature>
<proteinExistence type="predicted"/>
<gene>
    <name evidence="3" type="ORF">ATL40_0053</name>
</gene>
<comment type="caution">
    <text evidence="3">The sequence shown here is derived from an EMBL/GenBank/DDBJ whole genome shotgun (WGS) entry which is preliminary data.</text>
</comment>
<evidence type="ECO:0000313" key="4">
    <source>
        <dbReference type="Proteomes" id="UP000224915"/>
    </source>
</evidence>